<evidence type="ECO:0000313" key="3">
    <source>
        <dbReference type="EMBL" id="GAQ82058.1"/>
    </source>
</evidence>
<organism evidence="3 4">
    <name type="scientific">Klebsormidium nitens</name>
    <name type="common">Green alga</name>
    <name type="synonym">Ulothrix nitens</name>
    <dbReference type="NCBI Taxonomy" id="105231"/>
    <lineage>
        <taxon>Eukaryota</taxon>
        <taxon>Viridiplantae</taxon>
        <taxon>Streptophyta</taxon>
        <taxon>Klebsormidiophyceae</taxon>
        <taxon>Klebsormidiales</taxon>
        <taxon>Klebsormidiaceae</taxon>
        <taxon>Klebsormidium</taxon>
    </lineage>
</organism>
<feature type="compositionally biased region" description="Pro residues" evidence="1">
    <location>
        <begin position="260"/>
        <end position="271"/>
    </location>
</feature>
<keyword evidence="2" id="KW-0732">Signal</keyword>
<feature type="region of interest" description="Disordered" evidence="1">
    <location>
        <begin position="183"/>
        <end position="210"/>
    </location>
</feature>
<feature type="compositionally biased region" description="Polar residues" evidence="1">
    <location>
        <begin position="53"/>
        <end position="63"/>
    </location>
</feature>
<gene>
    <name evidence="3" type="ORF">KFL_000990070</name>
</gene>
<keyword evidence="4" id="KW-1185">Reference proteome</keyword>
<dbReference type="AlphaFoldDB" id="A0A1Y1I1Q5"/>
<feature type="chain" id="PRO_5012892041" description="RING-type domain-containing protein" evidence="2">
    <location>
        <begin position="17"/>
        <end position="399"/>
    </location>
</feature>
<protein>
    <recommendedName>
        <fullName evidence="5">RING-type domain-containing protein</fullName>
    </recommendedName>
</protein>
<evidence type="ECO:0000256" key="1">
    <source>
        <dbReference type="SAM" id="MobiDB-lite"/>
    </source>
</evidence>
<accession>A0A1Y1I1Q5</accession>
<proteinExistence type="predicted"/>
<evidence type="ECO:0008006" key="5">
    <source>
        <dbReference type="Google" id="ProtNLM"/>
    </source>
</evidence>
<name>A0A1Y1I1Q5_KLENI</name>
<evidence type="ECO:0000256" key="2">
    <source>
        <dbReference type="SAM" id="SignalP"/>
    </source>
</evidence>
<feature type="compositionally biased region" description="Low complexity" evidence="1">
    <location>
        <begin position="250"/>
        <end position="259"/>
    </location>
</feature>
<feature type="region of interest" description="Disordered" evidence="1">
    <location>
        <begin position="32"/>
        <end position="77"/>
    </location>
</feature>
<reference evidence="3 4" key="1">
    <citation type="journal article" date="2014" name="Nat. Commun.">
        <title>Klebsormidium flaccidum genome reveals primary factors for plant terrestrial adaptation.</title>
        <authorList>
            <person name="Hori K."/>
            <person name="Maruyama F."/>
            <person name="Fujisawa T."/>
            <person name="Togashi T."/>
            <person name="Yamamoto N."/>
            <person name="Seo M."/>
            <person name="Sato S."/>
            <person name="Yamada T."/>
            <person name="Mori H."/>
            <person name="Tajima N."/>
            <person name="Moriyama T."/>
            <person name="Ikeuchi M."/>
            <person name="Watanabe M."/>
            <person name="Wada H."/>
            <person name="Kobayashi K."/>
            <person name="Saito M."/>
            <person name="Masuda T."/>
            <person name="Sasaki-Sekimoto Y."/>
            <person name="Mashiguchi K."/>
            <person name="Awai K."/>
            <person name="Shimojima M."/>
            <person name="Masuda S."/>
            <person name="Iwai M."/>
            <person name="Nobusawa T."/>
            <person name="Narise T."/>
            <person name="Kondo S."/>
            <person name="Saito H."/>
            <person name="Sato R."/>
            <person name="Murakawa M."/>
            <person name="Ihara Y."/>
            <person name="Oshima-Yamada Y."/>
            <person name="Ohtaka K."/>
            <person name="Satoh M."/>
            <person name="Sonobe K."/>
            <person name="Ishii M."/>
            <person name="Ohtani R."/>
            <person name="Kanamori-Sato M."/>
            <person name="Honoki R."/>
            <person name="Miyazaki D."/>
            <person name="Mochizuki H."/>
            <person name="Umetsu J."/>
            <person name="Higashi K."/>
            <person name="Shibata D."/>
            <person name="Kamiya Y."/>
            <person name="Sato N."/>
            <person name="Nakamura Y."/>
            <person name="Tabata S."/>
            <person name="Ida S."/>
            <person name="Kurokawa K."/>
            <person name="Ohta H."/>
        </authorList>
    </citation>
    <scope>NUCLEOTIDE SEQUENCE [LARGE SCALE GENOMIC DNA]</scope>
    <source>
        <strain evidence="3 4">NIES-2285</strain>
    </source>
</reference>
<dbReference type="Proteomes" id="UP000054558">
    <property type="component" value="Unassembled WGS sequence"/>
</dbReference>
<evidence type="ECO:0000313" key="4">
    <source>
        <dbReference type="Proteomes" id="UP000054558"/>
    </source>
</evidence>
<feature type="region of interest" description="Disordered" evidence="1">
    <location>
        <begin position="222"/>
        <end position="273"/>
    </location>
</feature>
<feature type="compositionally biased region" description="Basic residues" evidence="1">
    <location>
        <begin position="231"/>
        <end position="249"/>
    </location>
</feature>
<sequence>MANSLLLKSLLLVVESQKHGVPVDTISRGAVKSQGMTGHQMCDTGQPLLGRSLSATQGSSQQEDGGGKLRTTSQGVSVLPSQRPSVTLAKWLPTELSSTLVAGERKSEAPSPARAPACPICVRPLSCGETLFAPHCGYLCHLACMQLVVQGDLRGDKPSNPRLRAVRCPICLSRHPMAACVDGGLETPPPGKAHLTSPPHAQPARERSRAYSGGAPVRAVFCHGYPPPGPAHRRRAGKQGPRKPPKRCPRQAAQAQLAPQPEPLARAPPSPHVLRRTQSLGDASDFFEALEITRLREVNKGDAAGGPALSRVAPSDARFRGLYAPPSELLDAPISGRYCKCGCPGATQKVGEREQVVAKNEAGRTMDAIYWSHVANSRGHELREKLSLASTALARTKSM</sequence>
<feature type="signal peptide" evidence="2">
    <location>
        <begin position="1"/>
        <end position="16"/>
    </location>
</feature>
<dbReference type="EMBL" id="DF237048">
    <property type="protein sequence ID" value="GAQ82058.1"/>
    <property type="molecule type" value="Genomic_DNA"/>
</dbReference>